<dbReference type="Proteomes" id="UP000324797">
    <property type="component" value="Unassembled WGS sequence"/>
</dbReference>
<feature type="region of interest" description="Disordered" evidence="1">
    <location>
        <begin position="64"/>
        <end position="99"/>
    </location>
</feature>
<name>A0A5S4YC25_9BRAD</name>
<protein>
    <submittedName>
        <fullName evidence="2">Uncharacterized protein</fullName>
    </submittedName>
</protein>
<dbReference type="EMBL" id="VSTH01000282">
    <property type="protein sequence ID" value="TYO60795.1"/>
    <property type="molecule type" value="Genomic_DNA"/>
</dbReference>
<gene>
    <name evidence="2" type="ORF">FXV83_41875</name>
</gene>
<proteinExistence type="predicted"/>
<evidence type="ECO:0000313" key="2">
    <source>
        <dbReference type="EMBL" id="TYO60795.1"/>
    </source>
</evidence>
<dbReference type="AlphaFoldDB" id="A0A5S4YC25"/>
<reference evidence="2 3" key="1">
    <citation type="submission" date="2019-08" db="EMBL/GenBank/DDBJ databases">
        <title>Bradyrhizobium hipponensis sp. nov., a rhizobium isolated from a Lupinus angustifolius root nodule in Tunisia.</title>
        <authorList>
            <person name="Off K."/>
            <person name="Rejili M."/>
            <person name="Mars M."/>
            <person name="Brachmann A."/>
            <person name="Marin M."/>
        </authorList>
    </citation>
    <scope>NUCLEOTIDE SEQUENCE [LARGE SCALE GENOMIC DNA]</scope>
    <source>
        <strain evidence="3">aSej3</strain>
    </source>
</reference>
<comment type="caution">
    <text evidence="2">The sequence shown here is derived from an EMBL/GenBank/DDBJ whole genome shotgun (WGS) entry which is preliminary data.</text>
</comment>
<accession>A0A5S4YC25</accession>
<keyword evidence="3" id="KW-1185">Reference proteome</keyword>
<dbReference type="RefSeq" id="WP_148745833.1">
    <property type="nucleotide sequence ID" value="NZ_VSTH01000282.1"/>
</dbReference>
<organism evidence="2 3">
    <name type="scientific">Bradyrhizobium hipponense</name>
    <dbReference type="NCBI Taxonomy" id="2605638"/>
    <lineage>
        <taxon>Bacteria</taxon>
        <taxon>Pseudomonadati</taxon>
        <taxon>Pseudomonadota</taxon>
        <taxon>Alphaproteobacteria</taxon>
        <taxon>Hyphomicrobiales</taxon>
        <taxon>Nitrobacteraceae</taxon>
        <taxon>Bradyrhizobium</taxon>
    </lineage>
</organism>
<sequence>MIADAQQALELPADFEQQRCMRDCKRANQCRLNTSPINWASLTNSSLPRSRYIARLFTACRQRPITRQPGRSTKDHHDRNRRNAPAIAGANGNLCSARSNTRNNLQRRGWNILGVIATSTPVLRRDYEGDYFEILSIEPKAIRLDRLQSGTAPVLDSHRSGSTRDQIGIVTDARSTPAD</sequence>
<evidence type="ECO:0000256" key="1">
    <source>
        <dbReference type="SAM" id="MobiDB-lite"/>
    </source>
</evidence>
<evidence type="ECO:0000313" key="3">
    <source>
        <dbReference type="Proteomes" id="UP000324797"/>
    </source>
</evidence>